<dbReference type="Proteomes" id="UP001221898">
    <property type="component" value="Unassembled WGS sequence"/>
</dbReference>
<accession>A0AAD7T2D7</accession>
<name>A0AAD7T2D7_9TELE</name>
<reference evidence="1" key="1">
    <citation type="journal article" date="2023" name="Science">
        <title>Genome structures resolve the early diversification of teleost fishes.</title>
        <authorList>
            <person name="Parey E."/>
            <person name="Louis A."/>
            <person name="Montfort J."/>
            <person name="Bouchez O."/>
            <person name="Roques C."/>
            <person name="Iampietro C."/>
            <person name="Lluch J."/>
            <person name="Castinel A."/>
            <person name="Donnadieu C."/>
            <person name="Desvignes T."/>
            <person name="Floi Bucao C."/>
            <person name="Jouanno E."/>
            <person name="Wen M."/>
            <person name="Mejri S."/>
            <person name="Dirks R."/>
            <person name="Jansen H."/>
            <person name="Henkel C."/>
            <person name="Chen W.J."/>
            <person name="Zahm M."/>
            <person name="Cabau C."/>
            <person name="Klopp C."/>
            <person name="Thompson A.W."/>
            <person name="Robinson-Rechavi M."/>
            <person name="Braasch I."/>
            <person name="Lecointre G."/>
            <person name="Bobe J."/>
            <person name="Postlethwait J.H."/>
            <person name="Berthelot C."/>
            <person name="Roest Crollius H."/>
            <person name="Guiguen Y."/>
        </authorList>
    </citation>
    <scope>NUCLEOTIDE SEQUENCE</scope>
    <source>
        <strain evidence="1">NC1722</strain>
    </source>
</reference>
<proteinExistence type="predicted"/>
<comment type="caution">
    <text evidence="1">The sequence shown here is derived from an EMBL/GenBank/DDBJ whole genome shotgun (WGS) entry which is preliminary data.</text>
</comment>
<gene>
    <name evidence="1" type="ORF">AAFF_G00117090</name>
</gene>
<evidence type="ECO:0000313" key="2">
    <source>
        <dbReference type="Proteomes" id="UP001221898"/>
    </source>
</evidence>
<dbReference type="EMBL" id="JAINUG010000018">
    <property type="protein sequence ID" value="KAJ8412758.1"/>
    <property type="molecule type" value="Genomic_DNA"/>
</dbReference>
<protein>
    <submittedName>
        <fullName evidence="1">Uncharacterized protein</fullName>
    </submittedName>
</protein>
<dbReference type="AlphaFoldDB" id="A0AAD7T2D7"/>
<keyword evidence="2" id="KW-1185">Reference proteome</keyword>
<organism evidence="1 2">
    <name type="scientific">Aldrovandia affinis</name>
    <dbReference type="NCBI Taxonomy" id="143900"/>
    <lineage>
        <taxon>Eukaryota</taxon>
        <taxon>Metazoa</taxon>
        <taxon>Chordata</taxon>
        <taxon>Craniata</taxon>
        <taxon>Vertebrata</taxon>
        <taxon>Euteleostomi</taxon>
        <taxon>Actinopterygii</taxon>
        <taxon>Neopterygii</taxon>
        <taxon>Teleostei</taxon>
        <taxon>Notacanthiformes</taxon>
        <taxon>Halosauridae</taxon>
        <taxon>Aldrovandia</taxon>
    </lineage>
</organism>
<evidence type="ECO:0000313" key="1">
    <source>
        <dbReference type="EMBL" id="KAJ8412758.1"/>
    </source>
</evidence>
<sequence length="84" mass="9516">MRRIADIQIVFELLTPGKHCEMRRSGRNAGSLALAFFAGSAPSWMRRNRALHHVDTCEDNVGMINCSLGDTRRQECTEEDIKSH</sequence>